<keyword evidence="3" id="KW-1185">Reference proteome</keyword>
<sequence length="254" mass="27991">MDTTLIERSINPAKQNPLPWTPDIRRALLLPADRFPGTNKGKKTVSPDSTKVILVMDSLCAASLTAMGTNRSSFIVPGVRGNVLDRQYYQWRTGRVQPSWEGSRLPKFGHMHDTEFKDDLDRLRGLVNEAATSIGVEAPFPNNDLDSPTSVPAALTMAASTALLVPSRAIGTAVKSWKAISRLAAPKKQRRPRRNQKIPVESAIDLVASSTGDETPSSPTRPNLKRSNLNGHIVRDRGTFMTYIDTMMRRSLDS</sequence>
<feature type="compositionally biased region" description="Polar residues" evidence="1">
    <location>
        <begin position="208"/>
        <end position="229"/>
    </location>
</feature>
<proteinExistence type="predicted"/>
<dbReference type="Proteomes" id="UP000192596">
    <property type="component" value="Unassembled WGS sequence"/>
</dbReference>
<reference evidence="3" key="1">
    <citation type="submission" date="2017-03" db="EMBL/GenBank/DDBJ databases">
        <title>Genomes of endolithic fungi from Antarctica.</title>
        <authorList>
            <person name="Coleine C."/>
            <person name="Masonjones S."/>
            <person name="Stajich J.E."/>
        </authorList>
    </citation>
    <scope>NUCLEOTIDE SEQUENCE [LARGE SCALE GENOMIC DNA]</scope>
    <source>
        <strain evidence="3">CCFEE 5527</strain>
    </source>
</reference>
<gene>
    <name evidence="2" type="ORF">B0A48_17299</name>
</gene>
<feature type="compositionally biased region" description="Basic residues" evidence="1">
    <location>
        <begin position="185"/>
        <end position="196"/>
    </location>
</feature>
<evidence type="ECO:0000256" key="1">
    <source>
        <dbReference type="SAM" id="MobiDB-lite"/>
    </source>
</evidence>
<dbReference type="AlphaFoldDB" id="A0A1V8SC66"/>
<evidence type="ECO:0000313" key="3">
    <source>
        <dbReference type="Proteomes" id="UP000192596"/>
    </source>
</evidence>
<dbReference type="EMBL" id="NAJO01000063">
    <property type="protein sequence ID" value="OQN96659.1"/>
    <property type="molecule type" value="Genomic_DNA"/>
</dbReference>
<feature type="region of interest" description="Disordered" evidence="1">
    <location>
        <begin position="185"/>
        <end position="229"/>
    </location>
</feature>
<evidence type="ECO:0000313" key="2">
    <source>
        <dbReference type="EMBL" id="OQN96659.1"/>
    </source>
</evidence>
<name>A0A1V8SC66_9PEZI</name>
<comment type="caution">
    <text evidence="2">The sequence shown here is derived from an EMBL/GenBank/DDBJ whole genome shotgun (WGS) entry which is preliminary data.</text>
</comment>
<dbReference type="InParanoid" id="A0A1V8SC66"/>
<organism evidence="2 3">
    <name type="scientific">Cryoendolithus antarcticus</name>
    <dbReference type="NCBI Taxonomy" id="1507870"/>
    <lineage>
        <taxon>Eukaryota</taxon>
        <taxon>Fungi</taxon>
        <taxon>Dikarya</taxon>
        <taxon>Ascomycota</taxon>
        <taxon>Pezizomycotina</taxon>
        <taxon>Dothideomycetes</taxon>
        <taxon>Dothideomycetidae</taxon>
        <taxon>Cladosporiales</taxon>
        <taxon>Cladosporiaceae</taxon>
        <taxon>Cryoendolithus</taxon>
    </lineage>
</organism>
<protein>
    <submittedName>
        <fullName evidence="2">Uncharacterized protein</fullName>
    </submittedName>
</protein>
<accession>A0A1V8SC66</accession>